<dbReference type="EMBL" id="JAODIR010000065">
    <property type="protein sequence ID" value="MDD2168850.1"/>
    <property type="molecule type" value="Genomic_DNA"/>
</dbReference>
<protein>
    <submittedName>
        <fullName evidence="1">Uncharacterized protein</fullName>
    </submittedName>
</protein>
<organism evidence="1 3">
    <name type="scientific">Glaesserella parasuis</name>
    <name type="common">Haemophilus parasuis</name>
    <dbReference type="NCBI Taxonomy" id="738"/>
    <lineage>
        <taxon>Bacteria</taxon>
        <taxon>Pseudomonadati</taxon>
        <taxon>Pseudomonadota</taxon>
        <taxon>Gammaproteobacteria</taxon>
        <taxon>Pasteurellales</taxon>
        <taxon>Pasteurellaceae</taxon>
        <taxon>Glaesserella</taxon>
    </lineage>
</organism>
<dbReference type="EMBL" id="CP121769">
    <property type="protein sequence ID" value="WGE09668.1"/>
    <property type="molecule type" value="Genomic_DNA"/>
</dbReference>
<dbReference type="AlphaFoldDB" id="A0A6I4QU36"/>
<evidence type="ECO:0000313" key="1">
    <source>
        <dbReference type="EMBL" id="MDD2168850.1"/>
    </source>
</evidence>
<accession>A0A6I4QU36</accession>
<dbReference type="RefSeq" id="WP_035525394.1">
    <property type="nucleotide sequence ID" value="NZ_CP049088.1"/>
</dbReference>
<dbReference type="Proteomes" id="UP001148834">
    <property type="component" value="Unassembled WGS sequence"/>
</dbReference>
<dbReference type="Proteomes" id="UP001222296">
    <property type="component" value="Chromosome"/>
</dbReference>
<gene>
    <name evidence="1" type="ORF">N5925_09760</name>
    <name evidence="2" type="ORF">QBL01_10580</name>
</gene>
<name>A0A6I4QU36_GLAPU</name>
<sequence>MNALKKLGVLIISFICIVQSIRAEEFHIKYKSNYIMPTYIHFKKSDEYYSIISKINIPLYNIVFNTGGKIQGKQFNMLNYQDIRNGKTYAKAEVKGTIIQYGKVVEPLKQEILTLPTFDLFSIAFQLSYYGVLPYNFQTTNGKKLYPHKDTIVNESRAILRIGEIDVEEITYRFKTGAKQIIVKKFSGEKFPRYISYNRDGDNYELIFDSFLN</sequence>
<evidence type="ECO:0000313" key="3">
    <source>
        <dbReference type="Proteomes" id="UP001148834"/>
    </source>
</evidence>
<evidence type="ECO:0000313" key="2">
    <source>
        <dbReference type="EMBL" id="WGE09668.1"/>
    </source>
</evidence>
<reference evidence="2" key="2">
    <citation type="submission" date="2023-04" db="EMBL/GenBank/DDBJ databases">
        <title>Molecular characterization of the Integrative and Conjugative elements harboring multidrug-resistance gene from Glaesserella (Haemophilus) parasuis.</title>
        <authorList>
            <person name="Che Y."/>
            <person name="Zhou L."/>
        </authorList>
    </citation>
    <scope>NUCLEOTIDE SEQUENCE</scope>
    <source>
        <strain evidence="2">Z44</strain>
    </source>
</reference>
<reference evidence="1" key="1">
    <citation type="submission" date="2022-09" db="EMBL/GenBank/DDBJ databases">
        <title>Molecular characterization of Glaesserella parasuis strains circulating in commercial swine farms using whole-genome sequencing.</title>
        <authorList>
            <person name="Mugabi R."/>
            <person name="Clavijo M."/>
            <person name="Li G."/>
        </authorList>
    </citation>
    <scope>NUCLEOTIDE SEQUENCE</scope>
    <source>
        <strain evidence="1">0435-53</strain>
    </source>
</reference>
<proteinExistence type="predicted"/>